<dbReference type="EMBL" id="JAUHHV010000004">
    <property type="protein sequence ID" value="KAK1428303.1"/>
    <property type="molecule type" value="Genomic_DNA"/>
</dbReference>
<keyword evidence="2" id="KW-1185">Reference proteome</keyword>
<organism evidence="1 2">
    <name type="scientific">Tagetes erecta</name>
    <name type="common">African marigold</name>
    <dbReference type="NCBI Taxonomy" id="13708"/>
    <lineage>
        <taxon>Eukaryota</taxon>
        <taxon>Viridiplantae</taxon>
        <taxon>Streptophyta</taxon>
        <taxon>Embryophyta</taxon>
        <taxon>Tracheophyta</taxon>
        <taxon>Spermatophyta</taxon>
        <taxon>Magnoliopsida</taxon>
        <taxon>eudicotyledons</taxon>
        <taxon>Gunneridae</taxon>
        <taxon>Pentapetalae</taxon>
        <taxon>asterids</taxon>
        <taxon>campanulids</taxon>
        <taxon>Asterales</taxon>
        <taxon>Asteraceae</taxon>
        <taxon>Asteroideae</taxon>
        <taxon>Heliantheae alliance</taxon>
        <taxon>Tageteae</taxon>
        <taxon>Tagetes</taxon>
    </lineage>
</organism>
<dbReference type="AlphaFoldDB" id="A0AAD8KVC7"/>
<accession>A0AAD8KVC7</accession>
<comment type="caution">
    <text evidence="1">The sequence shown here is derived from an EMBL/GenBank/DDBJ whole genome shotgun (WGS) entry which is preliminary data.</text>
</comment>
<evidence type="ECO:0000313" key="2">
    <source>
        <dbReference type="Proteomes" id="UP001229421"/>
    </source>
</evidence>
<evidence type="ECO:0000313" key="1">
    <source>
        <dbReference type="EMBL" id="KAK1428303.1"/>
    </source>
</evidence>
<reference evidence="1" key="1">
    <citation type="journal article" date="2023" name="bioRxiv">
        <title>Improved chromosome-level genome assembly for marigold (Tagetes erecta).</title>
        <authorList>
            <person name="Jiang F."/>
            <person name="Yuan L."/>
            <person name="Wang S."/>
            <person name="Wang H."/>
            <person name="Xu D."/>
            <person name="Wang A."/>
            <person name="Fan W."/>
        </authorList>
    </citation>
    <scope>NUCLEOTIDE SEQUENCE</scope>
    <source>
        <strain evidence="1">WSJ</strain>
        <tissue evidence="1">Leaf</tissue>
    </source>
</reference>
<sequence length="92" mass="10501">MGLGSTASEVGLWSPTSGMWLGSHVSELGLLIEGGQEMKMGFEKQWFQMFIRKRVYVSSESFRGQDSSYYSSDFCWEFSIESRLLISIILKK</sequence>
<gene>
    <name evidence="1" type="ORF">QVD17_17135</name>
</gene>
<protein>
    <submittedName>
        <fullName evidence="1">Uncharacterized protein</fullName>
    </submittedName>
</protein>
<dbReference type="Proteomes" id="UP001229421">
    <property type="component" value="Unassembled WGS sequence"/>
</dbReference>
<name>A0AAD8KVC7_TARER</name>
<proteinExistence type="predicted"/>